<dbReference type="PRINTS" id="PR00411">
    <property type="entry name" value="PNDRDTASEI"/>
</dbReference>
<dbReference type="GO" id="GO:0050136">
    <property type="term" value="F:NADH dehydrogenase (quinone) (non-electrogenic) activity"/>
    <property type="evidence" value="ECO:0007669"/>
    <property type="project" value="UniProtKB-EC"/>
</dbReference>
<proteinExistence type="inferred from homology"/>
<dbReference type="InterPro" id="IPR045024">
    <property type="entry name" value="NDH-2"/>
</dbReference>
<evidence type="ECO:0000256" key="3">
    <source>
        <dbReference type="ARBA" id="ARBA00022630"/>
    </source>
</evidence>
<comment type="caution">
    <text evidence="11">The sequence shown here is derived from an EMBL/GenBank/DDBJ whole genome shotgun (WGS) entry which is preliminary data.</text>
</comment>
<accession>A0A2A4HZL9</accession>
<gene>
    <name evidence="11" type="ORF">COA17_08260</name>
</gene>
<name>A0A2A4HZL9_9SPHN</name>
<keyword evidence="6" id="KW-0560">Oxidoreductase</keyword>
<dbReference type="Proteomes" id="UP000218784">
    <property type="component" value="Unassembled WGS sequence"/>
</dbReference>
<dbReference type="PRINTS" id="PR00368">
    <property type="entry name" value="FADPNR"/>
</dbReference>
<evidence type="ECO:0000256" key="8">
    <source>
        <dbReference type="ARBA" id="ARBA00047599"/>
    </source>
</evidence>
<sequence>MSTIDTLDPRRNLSRAEPHVVIVGAGFGGLAAARALRGSGARVTIVDRQNHHLFQPLLYQVATAGLSPADIAAPIRSVVARHERTQVLLDEVTGVDAAARRVRLASGATLAYDHLVVATGARHSYFGNDAWEEHAPGIKTIDDATRVRRDVLLALERAETERQEDLPRRAEHITFAVIGGGPTGVEMAGAIAELTRHAAEMDFRHITRNCVRIVLVEAGPRLLATFPESLGVAAKRSLEELGVDVRLDGRVTDVTADGLTVNGAFLPTAATIWAAGVQASPAARWLDAPADRAGRVLVQPDLSVPGLPDVFVVGDTASISRADGRPVPGIAPAAKQQGRHVGRVIAARIAGRPTPGPFRYRDWGSLATVGRSHAVADFGSIRLTGLPAWLLWSTAHIYFLVDFRSRFVVGVNWLWSYVTFRRGARLITGLGSADRAGAAPDAALPPLRQVG</sequence>
<dbReference type="EMBL" id="NWVD01000002">
    <property type="protein sequence ID" value="PCG09820.1"/>
    <property type="molecule type" value="Genomic_DNA"/>
</dbReference>
<feature type="domain" description="FAD/NAD(P)-binding" evidence="9">
    <location>
        <begin position="19"/>
        <end position="338"/>
    </location>
</feature>
<evidence type="ECO:0000256" key="1">
    <source>
        <dbReference type="ARBA" id="ARBA00005272"/>
    </source>
</evidence>
<protein>
    <recommendedName>
        <fullName evidence="2">NADH:ubiquinone reductase (non-electrogenic)</fullName>
        <ecNumber evidence="2">1.6.5.9</ecNumber>
    </recommendedName>
</protein>
<keyword evidence="5" id="KW-0809">Transit peptide</keyword>
<evidence type="ECO:0000259" key="10">
    <source>
        <dbReference type="Pfam" id="PF22366"/>
    </source>
</evidence>
<evidence type="ECO:0000313" key="12">
    <source>
        <dbReference type="Proteomes" id="UP000218784"/>
    </source>
</evidence>
<evidence type="ECO:0000256" key="4">
    <source>
        <dbReference type="ARBA" id="ARBA00022827"/>
    </source>
</evidence>
<dbReference type="EC" id="1.6.5.9" evidence="2"/>
<comment type="catalytic activity">
    <reaction evidence="8">
        <text>a quinone + NADH + H(+) = a quinol + NAD(+)</text>
        <dbReference type="Rhea" id="RHEA:46160"/>
        <dbReference type="ChEBI" id="CHEBI:15378"/>
        <dbReference type="ChEBI" id="CHEBI:24646"/>
        <dbReference type="ChEBI" id="CHEBI:57540"/>
        <dbReference type="ChEBI" id="CHEBI:57945"/>
        <dbReference type="ChEBI" id="CHEBI:132124"/>
        <dbReference type="EC" id="1.6.5.9"/>
    </reaction>
</comment>
<keyword evidence="7" id="KW-0520">NAD</keyword>
<keyword evidence="12" id="KW-1185">Reference proteome</keyword>
<evidence type="ECO:0000256" key="7">
    <source>
        <dbReference type="ARBA" id="ARBA00023027"/>
    </source>
</evidence>
<evidence type="ECO:0000256" key="6">
    <source>
        <dbReference type="ARBA" id="ARBA00023002"/>
    </source>
</evidence>
<dbReference type="Pfam" id="PF22366">
    <property type="entry name" value="NDH2_C"/>
    <property type="match status" value="1"/>
</dbReference>
<dbReference type="Pfam" id="PF07992">
    <property type="entry name" value="Pyr_redox_2"/>
    <property type="match status" value="1"/>
</dbReference>
<reference evidence="11 12" key="1">
    <citation type="submission" date="2017-09" db="EMBL/GenBank/DDBJ databases">
        <title>Sphingomonas ginsenosidimutans KACC 14949, whole genome shotgun sequence.</title>
        <authorList>
            <person name="Feng G."/>
            <person name="Zhu H."/>
        </authorList>
    </citation>
    <scope>NUCLEOTIDE SEQUENCE [LARGE SCALE GENOMIC DNA]</scope>
    <source>
        <strain evidence="11 12">KACC 14949</strain>
    </source>
</reference>
<dbReference type="InterPro" id="IPR023753">
    <property type="entry name" value="FAD/NAD-binding_dom"/>
</dbReference>
<feature type="domain" description="External alternative NADH-ubiquinone oxidoreductase-like C-terminal" evidence="10">
    <location>
        <begin position="364"/>
        <end position="419"/>
    </location>
</feature>
<dbReference type="PANTHER" id="PTHR43706:SF47">
    <property type="entry name" value="EXTERNAL NADH-UBIQUINONE OXIDOREDUCTASE 1, MITOCHONDRIAL-RELATED"/>
    <property type="match status" value="1"/>
</dbReference>
<dbReference type="SUPFAM" id="SSF51905">
    <property type="entry name" value="FAD/NAD(P)-binding domain"/>
    <property type="match status" value="1"/>
</dbReference>
<dbReference type="InterPro" id="IPR054585">
    <property type="entry name" value="NDH2-like_C"/>
</dbReference>
<keyword evidence="4" id="KW-0274">FAD</keyword>
<keyword evidence="3" id="KW-0285">Flavoprotein</keyword>
<evidence type="ECO:0000259" key="9">
    <source>
        <dbReference type="Pfam" id="PF07992"/>
    </source>
</evidence>
<evidence type="ECO:0000256" key="5">
    <source>
        <dbReference type="ARBA" id="ARBA00022946"/>
    </source>
</evidence>
<organism evidence="11 12">
    <name type="scientific">Sphingomonas ginsenosidimutans</name>
    <dbReference type="NCBI Taxonomy" id="862134"/>
    <lineage>
        <taxon>Bacteria</taxon>
        <taxon>Pseudomonadati</taxon>
        <taxon>Pseudomonadota</taxon>
        <taxon>Alphaproteobacteria</taxon>
        <taxon>Sphingomonadales</taxon>
        <taxon>Sphingomonadaceae</taxon>
        <taxon>Sphingomonas</taxon>
    </lineage>
</organism>
<dbReference type="RefSeq" id="WP_096611559.1">
    <property type="nucleotide sequence ID" value="NZ_NWVD01000002.1"/>
</dbReference>
<evidence type="ECO:0000256" key="2">
    <source>
        <dbReference type="ARBA" id="ARBA00012637"/>
    </source>
</evidence>
<evidence type="ECO:0000313" key="11">
    <source>
        <dbReference type="EMBL" id="PCG09820.1"/>
    </source>
</evidence>
<dbReference type="Gene3D" id="3.50.50.100">
    <property type="match status" value="1"/>
</dbReference>
<dbReference type="PANTHER" id="PTHR43706">
    <property type="entry name" value="NADH DEHYDROGENASE"/>
    <property type="match status" value="1"/>
</dbReference>
<comment type="similarity">
    <text evidence="1">Belongs to the NADH dehydrogenase family.</text>
</comment>
<dbReference type="InterPro" id="IPR036188">
    <property type="entry name" value="FAD/NAD-bd_sf"/>
</dbReference>
<dbReference type="AlphaFoldDB" id="A0A2A4HZL9"/>